<dbReference type="GeneID" id="89926010"/>
<dbReference type="SUPFAM" id="SSF54909">
    <property type="entry name" value="Dimeric alpha+beta barrel"/>
    <property type="match status" value="1"/>
</dbReference>
<dbReference type="InterPro" id="IPR011008">
    <property type="entry name" value="Dimeric_a/b-barrel"/>
</dbReference>
<dbReference type="RefSeq" id="XP_064659279.1">
    <property type="nucleotide sequence ID" value="XM_064801918.1"/>
</dbReference>
<sequence>MARPTYTKTRLGVTKASHGQSSISIHSQHNNTQPIFDSLSFQYSSTNKPAKQITELMAFQASSTADFESSFPAPKASWSDTEAANSTYLFHGVDDTPGKKAFFIHLEAKPGKEEQVASFLRDINDGVNQEPGTGPWFGNRFSKSTFCIFEAFPDAEARHAHVVGPGGQNFLRLDYLRDALASPAQIYMLDVLHGKFGTMFGEKIAPVSS</sequence>
<evidence type="ECO:0000313" key="3">
    <source>
        <dbReference type="Proteomes" id="UP001337655"/>
    </source>
</evidence>
<proteinExistence type="predicted"/>
<dbReference type="EMBL" id="JAVRRT010000007">
    <property type="protein sequence ID" value="KAK5170081.1"/>
    <property type="molecule type" value="Genomic_DNA"/>
</dbReference>
<reference evidence="2 3" key="1">
    <citation type="submission" date="2023-08" db="EMBL/GenBank/DDBJ databases">
        <title>Black Yeasts Isolated from many extreme environments.</title>
        <authorList>
            <person name="Coleine C."/>
            <person name="Stajich J.E."/>
            <person name="Selbmann L."/>
        </authorList>
    </citation>
    <scope>NUCLEOTIDE SEQUENCE [LARGE SCALE GENOMIC DNA]</scope>
    <source>
        <strain evidence="2 3">CCFEE 5935</strain>
    </source>
</reference>
<dbReference type="Proteomes" id="UP001337655">
    <property type="component" value="Unassembled WGS sequence"/>
</dbReference>
<comment type="caution">
    <text evidence="2">The sequence shown here is derived from an EMBL/GenBank/DDBJ whole genome shotgun (WGS) entry which is preliminary data.</text>
</comment>
<evidence type="ECO:0000313" key="2">
    <source>
        <dbReference type="EMBL" id="KAK5170081.1"/>
    </source>
</evidence>
<protein>
    <submittedName>
        <fullName evidence="2">Uncharacterized protein</fullName>
    </submittedName>
</protein>
<dbReference type="AlphaFoldDB" id="A0AAV9PA83"/>
<name>A0AAV9PA83_9PEZI</name>
<evidence type="ECO:0000256" key="1">
    <source>
        <dbReference type="SAM" id="MobiDB-lite"/>
    </source>
</evidence>
<keyword evidence="3" id="KW-1185">Reference proteome</keyword>
<organism evidence="2 3">
    <name type="scientific">Saxophila tyrrhenica</name>
    <dbReference type="NCBI Taxonomy" id="1690608"/>
    <lineage>
        <taxon>Eukaryota</taxon>
        <taxon>Fungi</taxon>
        <taxon>Dikarya</taxon>
        <taxon>Ascomycota</taxon>
        <taxon>Pezizomycotina</taxon>
        <taxon>Dothideomycetes</taxon>
        <taxon>Dothideomycetidae</taxon>
        <taxon>Mycosphaerellales</taxon>
        <taxon>Extremaceae</taxon>
        <taxon>Saxophila</taxon>
    </lineage>
</organism>
<accession>A0AAV9PA83</accession>
<dbReference type="Gene3D" id="3.30.70.100">
    <property type="match status" value="1"/>
</dbReference>
<feature type="region of interest" description="Disordered" evidence="1">
    <location>
        <begin position="1"/>
        <end position="28"/>
    </location>
</feature>
<gene>
    <name evidence="2" type="ORF">LTR77_004665</name>
</gene>